<evidence type="ECO:0000256" key="4">
    <source>
        <dbReference type="SAM" id="MobiDB-lite"/>
    </source>
</evidence>
<organism evidence="7 8">
    <name type="scientific">Paenibacillus roseopurpureus</name>
    <dbReference type="NCBI Taxonomy" id="2918901"/>
    <lineage>
        <taxon>Bacteria</taxon>
        <taxon>Bacillati</taxon>
        <taxon>Bacillota</taxon>
        <taxon>Bacilli</taxon>
        <taxon>Bacillales</taxon>
        <taxon>Paenibacillaceae</taxon>
        <taxon>Paenibacillus</taxon>
    </lineage>
</organism>
<dbReference type="GO" id="GO:0016798">
    <property type="term" value="F:hydrolase activity, acting on glycosyl bonds"/>
    <property type="evidence" value="ECO:0007669"/>
    <property type="project" value="UniProtKB-KW"/>
</dbReference>
<proteinExistence type="inferred from homology"/>
<dbReference type="KEGG" id="proo:MJB10_12220"/>
<dbReference type="AlphaFoldDB" id="A0AA96LRA4"/>
<evidence type="ECO:0000313" key="8">
    <source>
        <dbReference type="Proteomes" id="UP001304650"/>
    </source>
</evidence>
<sequence length="606" mass="65772">MDQERTKRFGLARTWKKTSLIAMAVTLAIGAVSLSSPQTAAASSVSGSINWSSPTGKTAGDYAYGLNIYKAQEGVASDATYKNNVAAMKPGIVRYHRADQMGESTTGNGWVTNPGISTYAWDSSKINNILSQTFSNNPVRMVNIANWPSYMDDGTGKLRTDMYDAYAAFCAQLVQITNINLGLGIQYFEVLNEKDDTYSTNMVELATIYNKVYTAMRAKSATIKIGGPAFARPDLTARVTTFVANAYTKLDFISFHTYSSGSTADTNATIWTKAQALGSHTADFKSIIASYTTANIPIFHDEFNISWNPPDGRMNNEKGMIYDALAVTAIAKAGAAGSMAWNESDGWYGKLEGWAPYNRRASSFLYEIMNTDMKGDIVTSSVGDSSKIDLLAVMTNNWKKVMLINRSGLDQSVQLSIGGWSTTMSPDTKFTVKRIYGWGVVYESTTLDQLTGSAGFPLGADSVAVLVIDENNKSLESNLAKGKTATADSSESWNPASNGTDGSTSTRWCAADSSTGHWLEVDLGTSRNLTGAQLVWEQSANYKYKVEVSADHVNWTLAVDNTATTSSSIVQNLSFTQNGKRYLRVTVTGLPWGVWASLYELKAFGS</sequence>
<evidence type="ECO:0000313" key="7">
    <source>
        <dbReference type="EMBL" id="WNR46817.1"/>
    </source>
</evidence>
<keyword evidence="8" id="KW-1185">Reference proteome</keyword>
<evidence type="ECO:0000259" key="6">
    <source>
        <dbReference type="PROSITE" id="PS50022"/>
    </source>
</evidence>
<dbReference type="Proteomes" id="UP001304650">
    <property type="component" value="Chromosome"/>
</dbReference>
<dbReference type="EMBL" id="CP130319">
    <property type="protein sequence ID" value="WNR46817.1"/>
    <property type="molecule type" value="Genomic_DNA"/>
</dbReference>
<keyword evidence="2" id="KW-0378">Hydrolase</keyword>
<protein>
    <submittedName>
        <fullName evidence="7">Discoidin domain-containing protein</fullName>
    </submittedName>
</protein>
<keyword evidence="3" id="KW-0326">Glycosidase</keyword>
<dbReference type="Pfam" id="PF01229">
    <property type="entry name" value="Glyco_hydro_39"/>
    <property type="match status" value="1"/>
</dbReference>
<dbReference type="Gene3D" id="2.60.120.260">
    <property type="entry name" value="Galactose-binding domain-like"/>
    <property type="match status" value="1"/>
</dbReference>
<dbReference type="Gene3D" id="3.20.20.80">
    <property type="entry name" value="Glycosidases"/>
    <property type="match status" value="1"/>
</dbReference>
<reference evidence="7" key="1">
    <citation type="submission" date="2022-02" db="EMBL/GenBank/DDBJ databases">
        <title>Paenibacillus sp. MBLB1832 Whole Genome Shotgun Sequencing.</title>
        <authorList>
            <person name="Hwang C.Y."/>
            <person name="Cho E.-S."/>
            <person name="Seo M.-J."/>
        </authorList>
    </citation>
    <scope>NUCLEOTIDE SEQUENCE</scope>
    <source>
        <strain evidence="7">MBLB1832</strain>
    </source>
</reference>
<dbReference type="SUPFAM" id="SSF49785">
    <property type="entry name" value="Galactose-binding domain-like"/>
    <property type="match status" value="1"/>
</dbReference>
<name>A0AA96LRA4_9BACL</name>
<keyword evidence="5" id="KW-0732">Signal</keyword>
<feature type="domain" description="F5/8 type C" evidence="6">
    <location>
        <begin position="468"/>
        <end position="606"/>
    </location>
</feature>
<accession>A0AA96LRA4</accession>
<evidence type="ECO:0000256" key="1">
    <source>
        <dbReference type="ARBA" id="ARBA00008875"/>
    </source>
</evidence>
<dbReference type="SUPFAM" id="SSF51445">
    <property type="entry name" value="(Trans)glycosidases"/>
    <property type="match status" value="1"/>
</dbReference>
<dbReference type="InterPro" id="IPR017853">
    <property type="entry name" value="GH"/>
</dbReference>
<evidence type="ECO:0000256" key="5">
    <source>
        <dbReference type="SAM" id="SignalP"/>
    </source>
</evidence>
<evidence type="ECO:0000256" key="3">
    <source>
        <dbReference type="ARBA" id="ARBA00023295"/>
    </source>
</evidence>
<gene>
    <name evidence="7" type="ORF">MJB10_12220</name>
</gene>
<dbReference type="InterPro" id="IPR049166">
    <property type="entry name" value="GH39_cat"/>
</dbReference>
<dbReference type="PROSITE" id="PS50022">
    <property type="entry name" value="FA58C_3"/>
    <property type="match status" value="1"/>
</dbReference>
<feature type="region of interest" description="Disordered" evidence="4">
    <location>
        <begin position="484"/>
        <end position="506"/>
    </location>
</feature>
<dbReference type="Pfam" id="PF00754">
    <property type="entry name" value="F5_F8_type_C"/>
    <property type="match status" value="1"/>
</dbReference>
<feature type="compositionally biased region" description="Polar residues" evidence="4">
    <location>
        <begin position="486"/>
        <end position="506"/>
    </location>
</feature>
<feature type="chain" id="PRO_5041715534" evidence="5">
    <location>
        <begin position="25"/>
        <end position="606"/>
    </location>
</feature>
<dbReference type="RefSeq" id="WP_314805209.1">
    <property type="nucleotide sequence ID" value="NZ_CP130319.1"/>
</dbReference>
<dbReference type="InterPro" id="IPR008979">
    <property type="entry name" value="Galactose-bd-like_sf"/>
</dbReference>
<evidence type="ECO:0000256" key="2">
    <source>
        <dbReference type="ARBA" id="ARBA00022801"/>
    </source>
</evidence>
<feature type="signal peptide" evidence="5">
    <location>
        <begin position="1"/>
        <end position="24"/>
    </location>
</feature>
<comment type="similarity">
    <text evidence="1">Belongs to the glycosyl hydrolase 39 family.</text>
</comment>
<dbReference type="InterPro" id="IPR000421">
    <property type="entry name" value="FA58C"/>
</dbReference>